<dbReference type="Pfam" id="PF01381">
    <property type="entry name" value="HTH_3"/>
    <property type="match status" value="1"/>
</dbReference>
<dbReference type="Proteomes" id="UP001156627">
    <property type="component" value="Unassembled WGS sequence"/>
</dbReference>
<evidence type="ECO:0000256" key="2">
    <source>
        <dbReference type="ARBA" id="ARBA00023125"/>
    </source>
</evidence>
<dbReference type="SMART" id="SM00530">
    <property type="entry name" value="HTH_XRE"/>
    <property type="match status" value="1"/>
</dbReference>
<dbReference type="SUPFAM" id="SSF47413">
    <property type="entry name" value="lambda repressor-like DNA-binding domains"/>
    <property type="match status" value="1"/>
</dbReference>
<accession>A0ABQ5XD57</accession>
<evidence type="ECO:0000259" key="4">
    <source>
        <dbReference type="PROSITE" id="PS50943"/>
    </source>
</evidence>
<keyword evidence="3" id="KW-0804">Transcription</keyword>
<evidence type="ECO:0000256" key="3">
    <source>
        <dbReference type="ARBA" id="ARBA00023163"/>
    </source>
</evidence>
<comment type="caution">
    <text evidence="5">The sequence shown here is derived from an EMBL/GenBank/DDBJ whole genome shotgun (WGS) entry which is preliminary data.</text>
</comment>
<organism evidence="5 6">
    <name type="scientific">Dyella flagellata</name>
    <dbReference type="NCBI Taxonomy" id="1867833"/>
    <lineage>
        <taxon>Bacteria</taxon>
        <taxon>Pseudomonadati</taxon>
        <taxon>Pseudomonadota</taxon>
        <taxon>Gammaproteobacteria</taxon>
        <taxon>Lysobacterales</taxon>
        <taxon>Rhodanobacteraceae</taxon>
        <taxon>Dyella</taxon>
    </lineage>
</organism>
<keyword evidence="2" id="KW-0238">DNA-binding</keyword>
<proteinExistence type="predicted"/>
<dbReference type="CDD" id="cd00093">
    <property type="entry name" value="HTH_XRE"/>
    <property type="match status" value="1"/>
</dbReference>
<evidence type="ECO:0000313" key="5">
    <source>
        <dbReference type="EMBL" id="GLQ89594.1"/>
    </source>
</evidence>
<dbReference type="PANTHER" id="PTHR46797">
    <property type="entry name" value="HTH-TYPE TRANSCRIPTIONAL REGULATOR"/>
    <property type="match status" value="1"/>
</dbReference>
<dbReference type="PANTHER" id="PTHR46797:SF23">
    <property type="entry name" value="HTH-TYPE TRANSCRIPTIONAL REGULATOR SUTR"/>
    <property type="match status" value="1"/>
</dbReference>
<dbReference type="InterPro" id="IPR050807">
    <property type="entry name" value="TransReg_Diox_bact_type"/>
</dbReference>
<evidence type="ECO:0000313" key="6">
    <source>
        <dbReference type="Proteomes" id="UP001156627"/>
    </source>
</evidence>
<dbReference type="PROSITE" id="PS50943">
    <property type="entry name" value="HTH_CROC1"/>
    <property type="match status" value="1"/>
</dbReference>
<dbReference type="InterPro" id="IPR001387">
    <property type="entry name" value="Cro/C1-type_HTH"/>
</dbReference>
<keyword evidence="6" id="KW-1185">Reference proteome</keyword>
<gene>
    <name evidence="5" type="ORF">GCM10007898_31690</name>
</gene>
<reference evidence="6" key="1">
    <citation type="journal article" date="2019" name="Int. J. Syst. Evol. Microbiol.">
        <title>The Global Catalogue of Microorganisms (GCM) 10K type strain sequencing project: providing services to taxonomists for standard genome sequencing and annotation.</title>
        <authorList>
            <consortium name="The Broad Institute Genomics Platform"/>
            <consortium name="The Broad Institute Genome Sequencing Center for Infectious Disease"/>
            <person name="Wu L."/>
            <person name="Ma J."/>
        </authorList>
    </citation>
    <scope>NUCLEOTIDE SEQUENCE [LARGE SCALE GENOMIC DNA]</scope>
    <source>
        <strain evidence="6">NBRC 111981</strain>
    </source>
</reference>
<dbReference type="EMBL" id="BSOA01000039">
    <property type="protein sequence ID" value="GLQ89594.1"/>
    <property type="molecule type" value="Genomic_DNA"/>
</dbReference>
<feature type="domain" description="HTH cro/C1-type" evidence="4">
    <location>
        <begin position="13"/>
        <end position="67"/>
    </location>
</feature>
<dbReference type="InterPro" id="IPR010982">
    <property type="entry name" value="Lambda_DNA-bd_dom_sf"/>
</dbReference>
<dbReference type="RefSeq" id="WP_284333033.1">
    <property type="nucleotide sequence ID" value="NZ_BSOA01000039.1"/>
</dbReference>
<sequence length="87" mass="9784">MPTDPRVQFGLRLAEVRKRRQWSQEHLALQSGLARSYVSGVERGLRNIALLNIVKLADTLGVSPAELLEPPTHHVERKPGVVPKRSR</sequence>
<dbReference type="Gene3D" id="1.10.260.40">
    <property type="entry name" value="lambda repressor-like DNA-binding domains"/>
    <property type="match status" value="1"/>
</dbReference>
<protein>
    <recommendedName>
        <fullName evidence="4">HTH cro/C1-type domain-containing protein</fullName>
    </recommendedName>
</protein>
<evidence type="ECO:0000256" key="1">
    <source>
        <dbReference type="ARBA" id="ARBA00023015"/>
    </source>
</evidence>
<name>A0ABQ5XD57_9GAMM</name>
<keyword evidence="1" id="KW-0805">Transcription regulation</keyword>